<dbReference type="SUPFAM" id="SSF55174">
    <property type="entry name" value="Alpha-L RNA-binding motif"/>
    <property type="match status" value="1"/>
</dbReference>
<dbReference type="SUPFAM" id="SSF52374">
    <property type="entry name" value="Nucleotidylyl transferase"/>
    <property type="match status" value="1"/>
</dbReference>
<evidence type="ECO:0000256" key="6">
    <source>
        <dbReference type="ARBA" id="ARBA00022917"/>
    </source>
</evidence>
<evidence type="ECO:0000256" key="4">
    <source>
        <dbReference type="ARBA" id="ARBA00022840"/>
    </source>
</evidence>
<dbReference type="PRINTS" id="PR01040">
    <property type="entry name" value="TRNASYNTHTYR"/>
</dbReference>
<dbReference type="Gene3D" id="3.10.290.10">
    <property type="entry name" value="RNA-binding S4 domain"/>
    <property type="match status" value="1"/>
</dbReference>
<dbReference type="Pfam" id="PF00579">
    <property type="entry name" value="tRNA-synt_1b"/>
    <property type="match status" value="1"/>
</dbReference>
<dbReference type="GO" id="GO:0005829">
    <property type="term" value="C:cytosol"/>
    <property type="evidence" value="ECO:0007669"/>
    <property type="project" value="TreeGrafter"/>
</dbReference>
<accession>A0A926Z6S9</accession>
<dbReference type="InterPro" id="IPR002307">
    <property type="entry name" value="Tyr-tRNA-ligase"/>
</dbReference>
<evidence type="ECO:0000256" key="10">
    <source>
        <dbReference type="PROSITE-ProRule" id="PRU00182"/>
    </source>
</evidence>
<dbReference type="GO" id="GO:0005524">
    <property type="term" value="F:ATP binding"/>
    <property type="evidence" value="ECO:0007669"/>
    <property type="project" value="UniProtKB-UniRule"/>
</dbReference>
<evidence type="ECO:0000256" key="5">
    <source>
        <dbReference type="ARBA" id="ARBA00022884"/>
    </source>
</evidence>
<dbReference type="Gene3D" id="3.40.50.620">
    <property type="entry name" value="HUPs"/>
    <property type="match status" value="1"/>
</dbReference>
<evidence type="ECO:0000256" key="9">
    <source>
        <dbReference type="HAMAP-Rule" id="MF_02007"/>
    </source>
</evidence>
<feature type="short sequence motif" description="'KMSKS' region" evidence="9">
    <location>
        <begin position="243"/>
        <end position="247"/>
    </location>
</feature>
<dbReference type="GO" id="GO:0006437">
    <property type="term" value="P:tyrosyl-tRNA aminoacylation"/>
    <property type="evidence" value="ECO:0007669"/>
    <property type="project" value="UniProtKB-UniRule"/>
</dbReference>
<dbReference type="RefSeq" id="WP_190351371.1">
    <property type="nucleotide sequence ID" value="NZ_JACJPY010000039.1"/>
</dbReference>
<dbReference type="InterPro" id="IPR002305">
    <property type="entry name" value="aa-tRNA-synth_Ic"/>
</dbReference>
<dbReference type="EC" id="6.1.1.1" evidence="9"/>
<dbReference type="AlphaFoldDB" id="A0A926Z6S9"/>
<dbReference type="GO" id="GO:0004831">
    <property type="term" value="F:tyrosine-tRNA ligase activity"/>
    <property type="evidence" value="ECO:0007669"/>
    <property type="project" value="UniProtKB-UniRule"/>
</dbReference>
<evidence type="ECO:0000256" key="7">
    <source>
        <dbReference type="ARBA" id="ARBA00023146"/>
    </source>
</evidence>
<feature type="binding site" evidence="9">
    <location>
        <position position="246"/>
    </location>
    <ligand>
        <name>ATP</name>
        <dbReference type="ChEBI" id="CHEBI:30616"/>
    </ligand>
</feature>
<feature type="short sequence motif" description="'HIGH' region" evidence="9">
    <location>
        <begin position="53"/>
        <end position="62"/>
    </location>
</feature>
<evidence type="ECO:0000256" key="8">
    <source>
        <dbReference type="ARBA" id="ARBA00048248"/>
    </source>
</evidence>
<keyword evidence="7 9" id="KW-0030">Aminoacyl-tRNA synthetase</keyword>
<comment type="similarity">
    <text evidence="9">Belongs to the class-I aminoacyl-tRNA synthetase family. TyrS type 2 subfamily.</text>
</comment>
<comment type="catalytic activity">
    <reaction evidence="8 9">
        <text>tRNA(Tyr) + L-tyrosine + ATP = L-tyrosyl-tRNA(Tyr) + AMP + diphosphate + H(+)</text>
        <dbReference type="Rhea" id="RHEA:10220"/>
        <dbReference type="Rhea" id="RHEA-COMP:9706"/>
        <dbReference type="Rhea" id="RHEA-COMP:9707"/>
        <dbReference type="ChEBI" id="CHEBI:15378"/>
        <dbReference type="ChEBI" id="CHEBI:30616"/>
        <dbReference type="ChEBI" id="CHEBI:33019"/>
        <dbReference type="ChEBI" id="CHEBI:58315"/>
        <dbReference type="ChEBI" id="CHEBI:78442"/>
        <dbReference type="ChEBI" id="CHEBI:78536"/>
        <dbReference type="ChEBI" id="CHEBI:456215"/>
        <dbReference type="EC" id="6.1.1.1"/>
    </reaction>
</comment>
<keyword evidence="2 9" id="KW-0436">Ligase</keyword>
<dbReference type="InterPro" id="IPR036986">
    <property type="entry name" value="S4_RNA-bd_sf"/>
</dbReference>
<evidence type="ECO:0000256" key="2">
    <source>
        <dbReference type="ARBA" id="ARBA00022598"/>
    </source>
</evidence>
<dbReference type="InterPro" id="IPR024088">
    <property type="entry name" value="Tyr-tRNA-ligase_bac-type"/>
</dbReference>
<keyword evidence="5 10" id="KW-0694">RNA-binding</keyword>
<dbReference type="CDD" id="cd00165">
    <property type="entry name" value="S4"/>
    <property type="match status" value="1"/>
</dbReference>
<sequence length="408" mass="45361">MPSSIDPQTAPQTQATLLERGVVEIFPNSESENLSDRLAKRDRPLRIKLGIDPTRPDLHLGHTVALRKLRQFQDAGHKAVLIIGDFTAQIGDPTGRSEARPRLTPDEVAYNAETYLEQAKKILDFSSDRFELRRNGEWLNKLDLQDIINLQASMTVGQMLAKEGFSDRYDKGNPIYLHEFLYPLLQGYDSVAIAADVELGGTDQKFNILVGRDLQLKDSQRQGKPAQFGLLLPLLVGLDGVQKMSKSLGNYVGLTDEPLSMYSKLEKVPDALVDKYFELLTDIDLTTLPTNPREKQKQLALAIVGQYHSPEAALQAQQDAEKIVLAGNTDDLGDIPEFDLTQINFPAPLHYLVKASGLCKSNSEAQSQIKNGAVKLDGEKLGDRTFNDRTELVGKVLQVGKKKFLRLL</sequence>
<comment type="function">
    <text evidence="9">Catalyzes the attachment of tyrosine to tRNA(Tyr) in a two-step reaction: tyrosine is first activated by ATP to form Tyr-AMP and then transferred to the acceptor end of tRNA(Tyr).</text>
</comment>
<reference evidence="11" key="1">
    <citation type="journal article" date="2015" name="ISME J.">
        <title>Draft Genome Sequence of Streptomyces incarnatus NRRL8089, which Produces the Nucleoside Antibiotic Sinefungin.</title>
        <authorList>
            <person name="Oshima K."/>
            <person name="Hattori M."/>
            <person name="Shimizu H."/>
            <person name="Fukuda K."/>
            <person name="Nemoto M."/>
            <person name="Inagaki K."/>
            <person name="Tamura T."/>
        </authorList>
    </citation>
    <scope>NUCLEOTIDE SEQUENCE</scope>
    <source>
        <strain evidence="11">FACHB-1277</strain>
    </source>
</reference>
<dbReference type="PANTHER" id="PTHR11766:SF1">
    <property type="entry name" value="TYROSINE--TRNA LIGASE"/>
    <property type="match status" value="1"/>
</dbReference>
<dbReference type="PANTHER" id="PTHR11766">
    <property type="entry name" value="TYROSYL-TRNA SYNTHETASE"/>
    <property type="match status" value="1"/>
</dbReference>
<proteinExistence type="inferred from homology"/>
<dbReference type="EMBL" id="JACJPY010000039">
    <property type="protein sequence ID" value="MBD2151010.1"/>
    <property type="molecule type" value="Genomic_DNA"/>
</dbReference>
<reference evidence="11" key="2">
    <citation type="submission" date="2020-08" db="EMBL/GenBank/DDBJ databases">
        <authorList>
            <person name="Chen M."/>
            <person name="Teng W."/>
            <person name="Zhao L."/>
            <person name="Hu C."/>
            <person name="Zhou Y."/>
            <person name="Han B."/>
            <person name="Song L."/>
            <person name="Shu W."/>
        </authorList>
    </citation>
    <scope>NUCLEOTIDE SEQUENCE</scope>
    <source>
        <strain evidence="11">FACHB-1277</strain>
    </source>
</reference>
<dbReference type="Gene3D" id="1.10.240.10">
    <property type="entry name" value="Tyrosyl-Transfer RNA Synthetase"/>
    <property type="match status" value="1"/>
</dbReference>
<keyword evidence="1 9" id="KW-0963">Cytoplasm</keyword>
<comment type="caution">
    <text evidence="11">The sequence shown here is derived from an EMBL/GenBank/DDBJ whole genome shotgun (WGS) entry which is preliminary data.</text>
</comment>
<dbReference type="PROSITE" id="PS50889">
    <property type="entry name" value="S4"/>
    <property type="match status" value="1"/>
</dbReference>
<keyword evidence="6 9" id="KW-0648">Protein biosynthesis</keyword>
<dbReference type="Proteomes" id="UP000631421">
    <property type="component" value="Unassembled WGS sequence"/>
</dbReference>
<comment type="subcellular location">
    <subcellularLocation>
        <location evidence="9">Cytoplasm</location>
    </subcellularLocation>
</comment>
<organism evidence="11 12">
    <name type="scientific">Pseudanabaena cinerea FACHB-1277</name>
    <dbReference type="NCBI Taxonomy" id="2949581"/>
    <lineage>
        <taxon>Bacteria</taxon>
        <taxon>Bacillati</taxon>
        <taxon>Cyanobacteriota</taxon>
        <taxon>Cyanophyceae</taxon>
        <taxon>Pseudanabaenales</taxon>
        <taxon>Pseudanabaenaceae</taxon>
        <taxon>Pseudanabaena</taxon>
        <taxon>Pseudanabaena cinerea</taxon>
    </lineage>
</organism>
<protein>
    <recommendedName>
        <fullName evidence="9">Tyrosine--tRNA ligase</fullName>
        <ecNumber evidence="9">6.1.1.1</ecNumber>
    </recommendedName>
    <alternativeName>
        <fullName evidence="9">Tyrosyl-tRNA synthetase</fullName>
        <shortName evidence="9">TyrRS</shortName>
    </alternativeName>
</protein>
<dbReference type="HAMAP" id="MF_02007">
    <property type="entry name" value="Tyr_tRNA_synth_type2"/>
    <property type="match status" value="1"/>
</dbReference>
<dbReference type="GO" id="GO:0003723">
    <property type="term" value="F:RNA binding"/>
    <property type="evidence" value="ECO:0007669"/>
    <property type="project" value="UniProtKB-KW"/>
</dbReference>
<keyword evidence="4 9" id="KW-0067">ATP-binding</keyword>
<name>A0A926Z6S9_9CYAN</name>
<evidence type="ECO:0000256" key="3">
    <source>
        <dbReference type="ARBA" id="ARBA00022741"/>
    </source>
</evidence>
<dbReference type="InterPro" id="IPR024108">
    <property type="entry name" value="Tyr-tRNA-ligase_bac_2"/>
</dbReference>
<gene>
    <name evidence="9" type="primary">tyrS</name>
    <name evidence="11" type="ORF">H6F44_12905</name>
</gene>
<comment type="subunit">
    <text evidence="9">Homodimer.</text>
</comment>
<evidence type="ECO:0000256" key="1">
    <source>
        <dbReference type="ARBA" id="ARBA00022490"/>
    </source>
</evidence>
<dbReference type="InterPro" id="IPR014729">
    <property type="entry name" value="Rossmann-like_a/b/a_fold"/>
</dbReference>
<dbReference type="NCBIfam" id="TIGR00234">
    <property type="entry name" value="tyrS"/>
    <property type="match status" value="1"/>
</dbReference>
<evidence type="ECO:0000313" key="11">
    <source>
        <dbReference type="EMBL" id="MBD2151010.1"/>
    </source>
</evidence>
<evidence type="ECO:0000313" key="12">
    <source>
        <dbReference type="Proteomes" id="UP000631421"/>
    </source>
</evidence>
<dbReference type="CDD" id="cd00805">
    <property type="entry name" value="TyrRS_core"/>
    <property type="match status" value="1"/>
</dbReference>
<keyword evidence="3 9" id="KW-0547">Nucleotide-binding</keyword>
<keyword evidence="12" id="KW-1185">Reference proteome</keyword>